<organism evidence="2 3">
    <name type="scientific">Polyplosphaeria fusca</name>
    <dbReference type="NCBI Taxonomy" id="682080"/>
    <lineage>
        <taxon>Eukaryota</taxon>
        <taxon>Fungi</taxon>
        <taxon>Dikarya</taxon>
        <taxon>Ascomycota</taxon>
        <taxon>Pezizomycotina</taxon>
        <taxon>Dothideomycetes</taxon>
        <taxon>Pleosporomycetidae</taxon>
        <taxon>Pleosporales</taxon>
        <taxon>Tetraplosphaeriaceae</taxon>
        <taxon>Polyplosphaeria</taxon>
    </lineage>
</organism>
<proteinExistence type="predicted"/>
<evidence type="ECO:0000313" key="2">
    <source>
        <dbReference type="EMBL" id="KAF2740147.1"/>
    </source>
</evidence>
<dbReference type="Proteomes" id="UP000799444">
    <property type="component" value="Unassembled WGS sequence"/>
</dbReference>
<evidence type="ECO:0000313" key="3">
    <source>
        <dbReference type="Proteomes" id="UP000799444"/>
    </source>
</evidence>
<name>A0A9P4R6U6_9PLEO</name>
<keyword evidence="3" id="KW-1185">Reference proteome</keyword>
<protein>
    <submittedName>
        <fullName evidence="2">Uncharacterized protein</fullName>
    </submittedName>
</protein>
<feature type="region of interest" description="Disordered" evidence="1">
    <location>
        <begin position="20"/>
        <end position="52"/>
    </location>
</feature>
<dbReference type="AlphaFoldDB" id="A0A9P4R6U6"/>
<gene>
    <name evidence="2" type="ORF">EJ04DRAFT_233510</name>
</gene>
<evidence type="ECO:0000256" key="1">
    <source>
        <dbReference type="SAM" id="MobiDB-lite"/>
    </source>
</evidence>
<dbReference type="EMBL" id="ML996101">
    <property type="protein sequence ID" value="KAF2740147.1"/>
    <property type="molecule type" value="Genomic_DNA"/>
</dbReference>
<reference evidence="2" key="1">
    <citation type="journal article" date="2020" name="Stud. Mycol.">
        <title>101 Dothideomycetes genomes: a test case for predicting lifestyles and emergence of pathogens.</title>
        <authorList>
            <person name="Haridas S."/>
            <person name="Albert R."/>
            <person name="Binder M."/>
            <person name="Bloem J."/>
            <person name="Labutti K."/>
            <person name="Salamov A."/>
            <person name="Andreopoulos B."/>
            <person name="Baker S."/>
            <person name="Barry K."/>
            <person name="Bills G."/>
            <person name="Bluhm B."/>
            <person name="Cannon C."/>
            <person name="Castanera R."/>
            <person name="Culley D."/>
            <person name="Daum C."/>
            <person name="Ezra D."/>
            <person name="Gonzalez J."/>
            <person name="Henrissat B."/>
            <person name="Kuo A."/>
            <person name="Liang C."/>
            <person name="Lipzen A."/>
            <person name="Lutzoni F."/>
            <person name="Magnuson J."/>
            <person name="Mondo S."/>
            <person name="Nolan M."/>
            <person name="Ohm R."/>
            <person name="Pangilinan J."/>
            <person name="Park H.-J."/>
            <person name="Ramirez L."/>
            <person name="Alfaro M."/>
            <person name="Sun H."/>
            <person name="Tritt A."/>
            <person name="Yoshinaga Y."/>
            <person name="Zwiers L.-H."/>
            <person name="Turgeon B."/>
            <person name="Goodwin S."/>
            <person name="Spatafora J."/>
            <person name="Crous P."/>
            <person name="Grigoriev I."/>
        </authorList>
    </citation>
    <scope>NUCLEOTIDE SEQUENCE</scope>
    <source>
        <strain evidence="2">CBS 125425</strain>
    </source>
</reference>
<feature type="compositionally biased region" description="Low complexity" evidence="1">
    <location>
        <begin position="32"/>
        <end position="52"/>
    </location>
</feature>
<accession>A0A9P4R6U6</accession>
<comment type="caution">
    <text evidence="2">The sequence shown here is derived from an EMBL/GenBank/DDBJ whole genome shotgun (WGS) entry which is preliminary data.</text>
</comment>
<sequence length="164" mass="18417">MLARRDTNTHATCRVTLPLARTPHTHAHTDTRAPATPTIGPPTTRSTSFHSHFTHLQTRLAPNREKRPVSVSSPASRPIVLISYRAQQTRPVLSPRISWPRPSPPGRRDLPCFALRNARAQGTRRRGRCVCRSNYIHRCIRIFNLVLERVGRVETVLLEAGAVG</sequence>